<dbReference type="PANTHER" id="PTHR37250">
    <property type="entry name" value="OS05G0496000 PROTEIN"/>
    <property type="match status" value="1"/>
</dbReference>
<protein>
    <submittedName>
        <fullName evidence="2">Uncharacterized protein</fullName>
    </submittedName>
</protein>
<keyword evidence="3" id="KW-1185">Reference proteome</keyword>
<dbReference type="PANTHER" id="PTHR37250:SF1">
    <property type="entry name" value="OS05G0496000 PROTEIN"/>
    <property type="match status" value="1"/>
</dbReference>
<reference evidence="2" key="1">
    <citation type="submission" date="2024-02" db="EMBL/GenBank/DDBJ databases">
        <authorList>
            <consortium name="ELIXIR-Norway"/>
            <consortium name="Elixir Norway"/>
        </authorList>
    </citation>
    <scope>NUCLEOTIDE SEQUENCE</scope>
</reference>
<evidence type="ECO:0000313" key="2">
    <source>
        <dbReference type="EMBL" id="CAK9213379.1"/>
    </source>
</evidence>
<evidence type="ECO:0000256" key="1">
    <source>
        <dbReference type="SAM" id="MobiDB-lite"/>
    </source>
</evidence>
<sequence>MTNLEGGLPESLREGSGGESDLAVPATVLPSTTTVDMELSEVQSKGIDTSLHAFQGVREAPLATSKNVKIPFDYATGAQRGDVNMEAPISNDDLMHAGGFDARDDLDSMVPSAADGTDYEELLTEAMDYEDTGEADSYPDSRPGVGATDKQIHIRGGSMIAKSRSGKMEGL</sequence>
<feature type="region of interest" description="Disordered" evidence="1">
    <location>
        <begin position="130"/>
        <end position="171"/>
    </location>
</feature>
<organism evidence="2 3">
    <name type="scientific">Sphagnum troendelagicum</name>
    <dbReference type="NCBI Taxonomy" id="128251"/>
    <lineage>
        <taxon>Eukaryota</taxon>
        <taxon>Viridiplantae</taxon>
        <taxon>Streptophyta</taxon>
        <taxon>Embryophyta</taxon>
        <taxon>Bryophyta</taxon>
        <taxon>Sphagnophytina</taxon>
        <taxon>Sphagnopsida</taxon>
        <taxon>Sphagnales</taxon>
        <taxon>Sphagnaceae</taxon>
        <taxon>Sphagnum</taxon>
    </lineage>
</organism>
<proteinExistence type="predicted"/>
<dbReference type="EMBL" id="OZ019911">
    <property type="protein sequence ID" value="CAK9213379.1"/>
    <property type="molecule type" value="Genomic_DNA"/>
</dbReference>
<gene>
    <name evidence="2" type="ORF">CSSPTR1EN2_LOCUS11707</name>
</gene>
<accession>A0ABP0U5L3</accession>
<name>A0ABP0U5L3_9BRYO</name>
<evidence type="ECO:0000313" key="3">
    <source>
        <dbReference type="Proteomes" id="UP001497512"/>
    </source>
</evidence>
<dbReference type="Proteomes" id="UP001497512">
    <property type="component" value="Chromosome 19"/>
</dbReference>
<feature type="region of interest" description="Disordered" evidence="1">
    <location>
        <begin position="1"/>
        <end position="26"/>
    </location>
</feature>